<dbReference type="OrthoDB" id="276989at2759"/>
<keyword evidence="11" id="KW-1185">Reference proteome</keyword>
<accession>A0A813GAZ3</accession>
<keyword evidence="4 8" id="KW-0812">Transmembrane</keyword>
<dbReference type="PANTHER" id="PTHR45667">
    <property type="entry name" value="S-ADENOSYLMETHIONINE MITOCHONDRIAL CARRIER PROTEIN"/>
    <property type="match status" value="1"/>
</dbReference>
<evidence type="ECO:0000313" key="11">
    <source>
        <dbReference type="Proteomes" id="UP000654075"/>
    </source>
</evidence>
<dbReference type="Pfam" id="PF00153">
    <property type="entry name" value="Mito_carr"/>
    <property type="match status" value="1"/>
</dbReference>
<evidence type="ECO:0000256" key="8">
    <source>
        <dbReference type="PROSITE-ProRule" id="PRU00282"/>
    </source>
</evidence>
<evidence type="ECO:0000256" key="6">
    <source>
        <dbReference type="ARBA" id="ARBA00022989"/>
    </source>
</evidence>
<dbReference type="AlphaFoldDB" id="A0A813GAZ3"/>
<evidence type="ECO:0000313" key="10">
    <source>
        <dbReference type="EMBL" id="CAE8623422.1"/>
    </source>
</evidence>
<organism evidence="10 11">
    <name type="scientific">Polarella glacialis</name>
    <name type="common">Dinoflagellate</name>
    <dbReference type="NCBI Taxonomy" id="89957"/>
    <lineage>
        <taxon>Eukaryota</taxon>
        <taxon>Sar</taxon>
        <taxon>Alveolata</taxon>
        <taxon>Dinophyceae</taxon>
        <taxon>Suessiales</taxon>
        <taxon>Suessiaceae</taxon>
        <taxon>Polarella</taxon>
    </lineage>
</organism>
<comment type="caution">
    <text evidence="10">The sequence shown here is derived from an EMBL/GenBank/DDBJ whole genome shotgun (WGS) entry which is preliminary data.</text>
</comment>
<keyword evidence="5" id="KW-0677">Repeat</keyword>
<evidence type="ECO:0008006" key="12">
    <source>
        <dbReference type="Google" id="ProtNLM"/>
    </source>
</evidence>
<dbReference type="InterPro" id="IPR023395">
    <property type="entry name" value="MCP_dom_sf"/>
</dbReference>
<protein>
    <recommendedName>
        <fullName evidence="12">Mitochondrial carrier protein</fullName>
    </recommendedName>
</protein>
<evidence type="ECO:0000256" key="4">
    <source>
        <dbReference type="ARBA" id="ARBA00022692"/>
    </source>
</evidence>
<evidence type="ECO:0000256" key="3">
    <source>
        <dbReference type="ARBA" id="ARBA00022448"/>
    </source>
</evidence>
<evidence type="ECO:0000256" key="5">
    <source>
        <dbReference type="ARBA" id="ARBA00022737"/>
    </source>
</evidence>
<dbReference type="Proteomes" id="UP000654075">
    <property type="component" value="Unassembled WGS sequence"/>
</dbReference>
<dbReference type="SUPFAM" id="SSF103506">
    <property type="entry name" value="Mitochondrial carrier"/>
    <property type="match status" value="1"/>
</dbReference>
<dbReference type="InterPro" id="IPR018108">
    <property type="entry name" value="MCP_transmembrane"/>
</dbReference>
<gene>
    <name evidence="10" type="ORF">PGLA1383_LOCUS40689</name>
</gene>
<comment type="subcellular location">
    <subcellularLocation>
        <location evidence="1">Membrane</location>
        <topology evidence="1">Multi-pass membrane protein</topology>
    </subcellularLocation>
</comment>
<dbReference type="Gene3D" id="1.50.40.10">
    <property type="entry name" value="Mitochondrial carrier domain"/>
    <property type="match status" value="1"/>
</dbReference>
<keyword evidence="7 8" id="KW-0472">Membrane</keyword>
<evidence type="ECO:0000256" key="9">
    <source>
        <dbReference type="RuleBase" id="RU000488"/>
    </source>
</evidence>
<reference evidence="10" key="1">
    <citation type="submission" date="2021-02" db="EMBL/GenBank/DDBJ databases">
        <authorList>
            <person name="Dougan E. K."/>
            <person name="Rhodes N."/>
            <person name="Thang M."/>
            <person name="Chan C."/>
        </authorList>
    </citation>
    <scope>NUCLEOTIDE SEQUENCE</scope>
</reference>
<sequence>MKAGGFQGTYKGIVAACCVRVPLPRSAMEAVMGTYKVGYTTLVAREIPFAFIQFPIYENLKMRWSSYQGSPVGPVQGACCGSVAGAVAGALTTPLDVCKTRIMLENPAEGAARRYTGTIATLKLIAAEEGAAALFKGIQPRVIWITIGGFVFFGAYEATTKQLWNTGIWK</sequence>
<keyword evidence="3 9" id="KW-0813">Transport</keyword>
<dbReference type="OMA" id="VCPRILW"/>
<comment type="similarity">
    <text evidence="2 9">Belongs to the mitochondrial carrier (TC 2.A.29) family.</text>
</comment>
<evidence type="ECO:0000256" key="7">
    <source>
        <dbReference type="ARBA" id="ARBA00023136"/>
    </source>
</evidence>
<dbReference type="GO" id="GO:0016020">
    <property type="term" value="C:membrane"/>
    <property type="evidence" value="ECO:0007669"/>
    <property type="project" value="UniProtKB-SubCell"/>
</dbReference>
<dbReference type="PROSITE" id="PS50920">
    <property type="entry name" value="SOLCAR"/>
    <property type="match status" value="1"/>
</dbReference>
<name>A0A813GAZ3_POLGL</name>
<evidence type="ECO:0000256" key="2">
    <source>
        <dbReference type="ARBA" id="ARBA00006375"/>
    </source>
</evidence>
<feature type="repeat" description="Solcar" evidence="8">
    <location>
        <begin position="76"/>
        <end position="162"/>
    </location>
</feature>
<proteinExistence type="inferred from homology"/>
<keyword evidence="6" id="KW-1133">Transmembrane helix</keyword>
<dbReference type="EMBL" id="CAJNNV010028166">
    <property type="protein sequence ID" value="CAE8623422.1"/>
    <property type="molecule type" value="Genomic_DNA"/>
</dbReference>
<evidence type="ECO:0000256" key="1">
    <source>
        <dbReference type="ARBA" id="ARBA00004141"/>
    </source>
</evidence>